<organism evidence="6">
    <name type="scientific">hydrothermal vent metagenome</name>
    <dbReference type="NCBI Taxonomy" id="652676"/>
    <lineage>
        <taxon>unclassified sequences</taxon>
        <taxon>metagenomes</taxon>
        <taxon>ecological metagenomes</taxon>
    </lineage>
</organism>
<sequence length="201" mass="23014">MNIKMQPMGAYQTNCYIATIDNKDIIIDAGVDATDWVIKNSKNPIAILNTHGHFDHIWSNAELKKHFNIPIYIPKDDAFMLSKDIFNQGTPKSTADYLVDGDEVINLEGIEIKFRHFAGHTEGCSIIEIGDVWFSGDFLFKRSIGRWDFPTSDGKKMVESLKKAQKIQENYTLYCGHGESTTLREEQQFMPYWIDQVRASL</sequence>
<dbReference type="Pfam" id="PF00753">
    <property type="entry name" value="Lactamase_B"/>
    <property type="match status" value="1"/>
</dbReference>
<dbReference type="PANTHER" id="PTHR46233">
    <property type="entry name" value="HYDROXYACYLGLUTATHIONE HYDROLASE GLOC"/>
    <property type="match status" value="1"/>
</dbReference>
<evidence type="ECO:0000256" key="4">
    <source>
        <dbReference type="ARBA" id="ARBA00022833"/>
    </source>
</evidence>
<gene>
    <name evidence="6" type="ORF">MNB_SV-9-1479</name>
</gene>
<dbReference type="GO" id="GO:0046872">
    <property type="term" value="F:metal ion binding"/>
    <property type="evidence" value="ECO:0007669"/>
    <property type="project" value="UniProtKB-KW"/>
</dbReference>
<proteinExistence type="predicted"/>
<evidence type="ECO:0000256" key="2">
    <source>
        <dbReference type="ARBA" id="ARBA00022723"/>
    </source>
</evidence>
<keyword evidence="2" id="KW-0479">Metal-binding</keyword>
<dbReference type="SMART" id="SM00849">
    <property type="entry name" value="Lactamase_B"/>
    <property type="match status" value="1"/>
</dbReference>
<dbReference type="GO" id="GO:0004416">
    <property type="term" value="F:hydroxyacylglutathione hydrolase activity"/>
    <property type="evidence" value="ECO:0007669"/>
    <property type="project" value="UniProtKB-EC"/>
</dbReference>
<evidence type="ECO:0000256" key="3">
    <source>
        <dbReference type="ARBA" id="ARBA00022801"/>
    </source>
</evidence>
<dbReference type="PANTHER" id="PTHR46233:SF3">
    <property type="entry name" value="HYDROXYACYLGLUTATHIONE HYDROLASE GLOC"/>
    <property type="match status" value="1"/>
</dbReference>
<reference evidence="6" key="1">
    <citation type="submission" date="2016-10" db="EMBL/GenBank/DDBJ databases">
        <authorList>
            <person name="de Groot N.N."/>
        </authorList>
    </citation>
    <scope>NUCLEOTIDE SEQUENCE</scope>
</reference>
<dbReference type="CDD" id="cd06262">
    <property type="entry name" value="metallo-hydrolase-like_MBL-fold"/>
    <property type="match status" value="1"/>
</dbReference>
<evidence type="ECO:0000313" key="6">
    <source>
        <dbReference type="EMBL" id="SFV61609.1"/>
    </source>
</evidence>
<dbReference type="EC" id="3.1.2.6" evidence="6"/>
<evidence type="ECO:0000259" key="5">
    <source>
        <dbReference type="SMART" id="SM00849"/>
    </source>
</evidence>
<name>A0A1W1C775_9ZZZZ</name>
<keyword evidence="3 6" id="KW-0378">Hydrolase</keyword>
<protein>
    <submittedName>
        <fullName evidence="6">Hydroxyacylglutathione hydrolase</fullName>
        <ecNumber evidence="6">3.1.2.6</ecNumber>
    </submittedName>
</protein>
<dbReference type="InterPro" id="IPR036866">
    <property type="entry name" value="RibonucZ/Hydroxyglut_hydro"/>
</dbReference>
<accession>A0A1W1C775</accession>
<keyword evidence="4" id="KW-0862">Zinc</keyword>
<dbReference type="EMBL" id="FPHG01000048">
    <property type="protein sequence ID" value="SFV61609.1"/>
    <property type="molecule type" value="Genomic_DNA"/>
</dbReference>
<dbReference type="AlphaFoldDB" id="A0A1W1C775"/>
<dbReference type="InterPro" id="IPR001279">
    <property type="entry name" value="Metallo-B-lactamas"/>
</dbReference>
<dbReference type="Gene3D" id="3.60.15.10">
    <property type="entry name" value="Ribonuclease Z/Hydroxyacylglutathione hydrolase-like"/>
    <property type="match status" value="1"/>
</dbReference>
<dbReference type="InterPro" id="IPR051453">
    <property type="entry name" value="MBL_Glyoxalase_II"/>
</dbReference>
<dbReference type="SUPFAM" id="SSF56281">
    <property type="entry name" value="Metallo-hydrolase/oxidoreductase"/>
    <property type="match status" value="1"/>
</dbReference>
<evidence type="ECO:0000256" key="1">
    <source>
        <dbReference type="ARBA" id="ARBA00001947"/>
    </source>
</evidence>
<comment type="cofactor">
    <cofactor evidence="1">
        <name>Zn(2+)</name>
        <dbReference type="ChEBI" id="CHEBI:29105"/>
    </cofactor>
</comment>
<feature type="domain" description="Metallo-beta-lactamase" evidence="5">
    <location>
        <begin position="12"/>
        <end position="177"/>
    </location>
</feature>